<dbReference type="OrthoDB" id="270690at2"/>
<reference evidence="1 2" key="2">
    <citation type="submission" date="2019-01" db="EMBL/GenBank/DDBJ databases">
        <title>Tautonia sociabilis, a novel thermotolerant planctomycete of Isosphaeraceae family, isolated from a 4000 m deep subterranean habitat.</title>
        <authorList>
            <person name="Kovaleva O.L."/>
            <person name="Elcheninov A.G."/>
            <person name="Van Heerden E."/>
            <person name="Toshchakov S.V."/>
            <person name="Novikov A."/>
            <person name="Bonch-Osmolovskaya E.A."/>
            <person name="Kublanov I.V."/>
        </authorList>
    </citation>
    <scope>NUCLEOTIDE SEQUENCE [LARGE SCALE GENOMIC DNA]</scope>
    <source>
        <strain evidence="1 2">GM2012</strain>
    </source>
</reference>
<evidence type="ECO:0000313" key="1">
    <source>
        <dbReference type="EMBL" id="RUL89085.1"/>
    </source>
</evidence>
<dbReference type="EMBL" id="RYZH01000005">
    <property type="protein sequence ID" value="RUL89085.1"/>
    <property type="molecule type" value="Genomic_DNA"/>
</dbReference>
<keyword evidence="2" id="KW-1185">Reference proteome</keyword>
<protein>
    <submittedName>
        <fullName evidence="1">Uncharacterized protein</fullName>
    </submittedName>
</protein>
<comment type="caution">
    <text evidence="1">The sequence shown here is derived from an EMBL/GenBank/DDBJ whole genome shotgun (WGS) entry which is preliminary data.</text>
</comment>
<evidence type="ECO:0000313" key="2">
    <source>
        <dbReference type="Proteomes" id="UP000280296"/>
    </source>
</evidence>
<gene>
    <name evidence="1" type="ORF">TsocGM_04320</name>
</gene>
<organism evidence="1 2">
    <name type="scientific">Tautonia sociabilis</name>
    <dbReference type="NCBI Taxonomy" id="2080755"/>
    <lineage>
        <taxon>Bacteria</taxon>
        <taxon>Pseudomonadati</taxon>
        <taxon>Planctomycetota</taxon>
        <taxon>Planctomycetia</taxon>
        <taxon>Isosphaerales</taxon>
        <taxon>Isosphaeraceae</taxon>
        <taxon>Tautonia</taxon>
    </lineage>
</organism>
<sequence length="135" mass="15766">MSLDDARPVYSLLVRIARELSEDARAGRRGNWVTYDDLCRRCGDELEIKESPRTVFARRLRPLQAVCVEQGHPDLSALIIQKPRRGDSGELLRPSAAWWEIYVSRGEAESEDVRFWFERYRAARDHDGWPDDPFF</sequence>
<name>A0A432MPS5_9BACT</name>
<reference evidence="1 2" key="1">
    <citation type="submission" date="2018-12" db="EMBL/GenBank/DDBJ databases">
        <authorList>
            <person name="Toschakov S.V."/>
        </authorList>
    </citation>
    <scope>NUCLEOTIDE SEQUENCE [LARGE SCALE GENOMIC DNA]</scope>
    <source>
        <strain evidence="1 2">GM2012</strain>
    </source>
</reference>
<dbReference type="RefSeq" id="WP_126724079.1">
    <property type="nucleotide sequence ID" value="NZ_RYZH01000005.1"/>
</dbReference>
<dbReference type="AlphaFoldDB" id="A0A432MPS5"/>
<accession>A0A432MPS5</accession>
<proteinExistence type="predicted"/>
<dbReference type="Proteomes" id="UP000280296">
    <property type="component" value="Unassembled WGS sequence"/>
</dbReference>